<feature type="transmembrane region" description="Helical" evidence="1">
    <location>
        <begin position="16"/>
        <end position="39"/>
    </location>
</feature>
<name>A0ABZ2LJM6_9BACT</name>
<feature type="transmembrane region" description="Helical" evidence="1">
    <location>
        <begin position="45"/>
        <end position="61"/>
    </location>
</feature>
<keyword evidence="1" id="KW-0472">Membrane</keyword>
<dbReference type="EMBL" id="CP089984">
    <property type="protein sequence ID" value="WXB11179.1"/>
    <property type="molecule type" value="Genomic_DNA"/>
</dbReference>
<dbReference type="RefSeq" id="WP_394820794.1">
    <property type="nucleotide sequence ID" value="NZ_CP089984.1"/>
</dbReference>
<dbReference type="PROSITE" id="PS51257">
    <property type="entry name" value="PROKAR_LIPOPROTEIN"/>
    <property type="match status" value="1"/>
</dbReference>
<reference evidence="2 3" key="1">
    <citation type="submission" date="2021-12" db="EMBL/GenBank/DDBJ databases">
        <title>Discovery of the Pendulisporaceae a myxobacterial family with distinct sporulation behavior and unique specialized metabolism.</title>
        <authorList>
            <person name="Garcia R."/>
            <person name="Popoff A."/>
            <person name="Bader C.D."/>
            <person name="Loehr J."/>
            <person name="Walesch S."/>
            <person name="Walt C."/>
            <person name="Boldt J."/>
            <person name="Bunk B."/>
            <person name="Haeckl F.J.F.P.J."/>
            <person name="Gunesch A.P."/>
            <person name="Birkelbach J."/>
            <person name="Nuebel U."/>
            <person name="Pietschmann T."/>
            <person name="Bach T."/>
            <person name="Mueller R."/>
        </authorList>
    </citation>
    <scope>NUCLEOTIDE SEQUENCE [LARGE SCALE GENOMIC DNA]</scope>
    <source>
        <strain evidence="2 3">MSr11954</strain>
    </source>
</reference>
<organism evidence="2 3">
    <name type="scientific">Pendulispora albinea</name>
    <dbReference type="NCBI Taxonomy" id="2741071"/>
    <lineage>
        <taxon>Bacteria</taxon>
        <taxon>Pseudomonadati</taxon>
        <taxon>Myxococcota</taxon>
        <taxon>Myxococcia</taxon>
        <taxon>Myxococcales</taxon>
        <taxon>Sorangiineae</taxon>
        <taxon>Pendulisporaceae</taxon>
        <taxon>Pendulispora</taxon>
    </lineage>
</organism>
<accession>A0ABZ2LJM6</accession>
<evidence type="ECO:0000256" key="1">
    <source>
        <dbReference type="SAM" id="Phobius"/>
    </source>
</evidence>
<protein>
    <submittedName>
        <fullName evidence="2">Uncharacterized protein</fullName>
    </submittedName>
</protein>
<evidence type="ECO:0000313" key="2">
    <source>
        <dbReference type="EMBL" id="WXB11179.1"/>
    </source>
</evidence>
<keyword evidence="1" id="KW-1133">Transmembrane helix</keyword>
<dbReference type="Proteomes" id="UP001370348">
    <property type="component" value="Chromosome"/>
</dbReference>
<keyword evidence="3" id="KW-1185">Reference proteome</keyword>
<evidence type="ECO:0000313" key="3">
    <source>
        <dbReference type="Proteomes" id="UP001370348"/>
    </source>
</evidence>
<keyword evidence="1" id="KW-0812">Transmembrane</keyword>
<sequence>MKASWAATEGQKTQLAILYVSVFFVLAGVGLFACLVWSVVPFVAPALWALITAIVYTRLIGQSGAQQVYPDYPPPPLCRRNRAYRKNHLRRQNHPPNGPWNPDWLDLTAVAVQTWLTTDRRSNHSRTLISWNPLQTSFRKATASLLGSPMVRWNRATRGHSSRIPCSLQMAN</sequence>
<gene>
    <name evidence="2" type="ORF">LZC94_25300</name>
</gene>
<proteinExistence type="predicted"/>